<name>B7PIX0_IXOSC</name>
<dbReference type="PaxDb" id="6945-B7PIX0"/>
<protein>
    <submittedName>
        <fullName evidence="1 2">Uncharacterized protein</fullName>
    </submittedName>
</protein>
<accession>B7PIX0</accession>
<dbReference type="VEuPathDB" id="VectorBase:ISCI004491"/>
<gene>
    <name evidence="1" type="ORF">IscW_ISCW004491</name>
</gene>
<dbReference type="Proteomes" id="UP000001555">
    <property type="component" value="Unassembled WGS sequence"/>
</dbReference>
<reference evidence="1 3" key="1">
    <citation type="submission" date="2008-03" db="EMBL/GenBank/DDBJ databases">
        <title>Annotation of Ixodes scapularis.</title>
        <authorList>
            <consortium name="Ixodes scapularis Genome Project Consortium"/>
            <person name="Caler E."/>
            <person name="Hannick L.I."/>
            <person name="Bidwell S."/>
            <person name="Joardar V."/>
            <person name="Thiagarajan M."/>
            <person name="Amedeo P."/>
            <person name="Galinsky K.J."/>
            <person name="Schobel S."/>
            <person name="Inman J."/>
            <person name="Hostetler J."/>
            <person name="Miller J."/>
            <person name="Hammond M."/>
            <person name="Megy K."/>
            <person name="Lawson D."/>
            <person name="Kodira C."/>
            <person name="Sutton G."/>
            <person name="Meyer J."/>
            <person name="Hill C.A."/>
            <person name="Birren B."/>
            <person name="Nene V."/>
            <person name="Collins F."/>
            <person name="Alarcon-Chaidez F."/>
            <person name="Wikel S."/>
            <person name="Strausberg R."/>
        </authorList>
    </citation>
    <scope>NUCLEOTIDE SEQUENCE [LARGE SCALE GENOMIC DNA]</scope>
    <source>
        <strain evidence="3">Wikel</strain>
        <strain evidence="1">Wikel colony</strain>
    </source>
</reference>
<dbReference type="InParanoid" id="B7PIX0"/>
<evidence type="ECO:0000313" key="3">
    <source>
        <dbReference type="Proteomes" id="UP000001555"/>
    </source>
</evidence>
<dbReference type="HOGENOM" id="CLU_2362039_0_0_1"/>
<keyword evidence="3" id="KW-1185">Reference proteome</keyword>
<dbReference type="VEuPathDB" id="VectorBase:ISCW004491"/>
<dbReference type="EMBL" id="ABJB010683387">
    <property type="status" value="NOT_ANNOTATED_CDS"/>
    <property type="molecule type" value="Genomic_DNA"/>
</dbReference>
<dbReference type="EnsemblMetazoa" id="ISCW004491-RA">
    <property type="protein sequence ID" value="ISCW004491-PA"/>
    <property type="gene ID" value="ISCW004491"/>
</dbReference>
<evidence type="ECO:0000313" key="1">
    <source>
        <dbReference type="EMBL" id="EEC06542.1"/>
    </source>
</evidence>
<dbReference type="EMBL" id="DS722357">
    <property type="protein sequence ID" value="EEC06542.1"/>
    <property type="molecule type" value="Genomic_DNA"/>
</dbReference>
<dbReference type="EMBL" id="ABJB011008805">
    <property type="status" value="NOT_ANNOTATED_CDS"/>
    <property type="molecule type" value="Genomic_DNA"/>
</dbReference>
<sequence>MVPVGHLLVSGAPSLSPELWRVATWSVARASRATLRSAQQLMVCFHADSDNFYGDVGQAKVAVRRDCGPLEADRLRQLCRQVRTVDRAYGPLTLLK</sequence>
<proteinExistence type="predicted"/>
<dbReference type="OrthoDB" id="10002886at2759"/>
<dbReference type="AlphaFoldDB" id="B7PIX0"/>
<evidence type="ECO:0000313" key="2">
    <source>
        <dbReference type="EnsemblMetazoa" id="ISCW004491-PA"/>
    </source>
</evidence>
<reference evidence="2" key="2">
    <citation type="submission" date="2020-05" db="UniProtKB">
        <authorList>
            <consortium name="EnsemblMetazoa"/>
        </authorList>
    </citation>
    <scope>IDENTIFICATION</scope>
    <source>
        <strain evidence="2">wikel</strain>
    </source>
</reference>
<organism>
    <name type="scientific">Ixodes scapularis</name>
    <name type="common">Black-legged tick</name>
    <name type="synonym">Deer tick</name>
    <dbReference type="NCBI Taxonomy" id="6945"/>
    <lineage>
        <taxon>Eukaryota</taxon>
        <taxon>Metazoa</taxon>
        <taxon>Ecdysozoa</taxon>
        <taxon>Arthropoda</taxon>
        <taxon>Chelicerata</taxon>
        <taxon>Arachnida</taxon>
        <taxon>Acari</taxon>
        <taxon>Parasitiformes</taxon>
        <taxon>Ixodida</taxon>
        <taxon>Ixodoidea</taxon>
        <taxon>Ixodidae</taxon>
        <taxon>Ixodinae</taxon>
        <taxon>Ixodes</taxon>
    </lineage>
</organism>
<dbReference type="STRING" id="6945.B7PIX0"/>
<dbReference type="VEuPathDB" id="VectorBase:ISCP_034131"/>